<dbReference type="PANTHER" id="PTHR22914:SF9">
    <property type="entry name" value="CHITIN SYNTHASE 1"/>
    <property type="match status" value="1"/>
</dbReference>
<comment type="catalytic activity">
    <reaction evidence="9">
        <text>[(1-&gt;4)-N-acetyl-beta-D-glucosaminyl](n) + UDP-N-acetyl-alpha-D-glucosamine = [(1-&gt;4)-N-acetyl-beta-D-glucosaminyl](n+1) + UDP + H(+)</text>
        <dbReference type="Rhea" id="RHEA:16637"/>
        <dbReference type="Rhea" id="RHEA-COMP:9593"/>
        <dbReference type="Rhea" id="RHEA-COMP:9595"/>
        <dbReference type="ChEBI" id="CHEBI:15378"/>
        <dbReference type="ChEBI" id="CHEBI:17029"/>
        <dbReference type="ChEBI" id="CHEBI:57705"/>
        <dbReference type="ChEBI" id="CHEBI:58223"/>
        <dbReference type="EC" id="2.4.1.16"/>
    </reaction>
</comment>
<evidence type="ECO:0000313" key="10">
    <source>
        <dbReference type="EMBL" id="CAG8763527.1"/>
    </source>
</evidence>
<dbReference type="EMBL" id="CAJVQB010013648">
    <property type="protein sequence ID" value="CAG8763527.1"/>
    <property type="molecule type" value="Genomic_DNA"/>
</dbReference>
<evidence type="ECO:0000313" key="11">
    <source>
        <dbReference type="Proteomes" id="UP000789901"/>
    </source>
</evidence>
<comment type="similarity">
    <text evidence="9">Belongs to the chitin synthase family.</text>
</comment>
<keyword evidence="3 9" id="KW-1003">Cell membrane</keyword>
<evidence type="ECO:0000256" key="3">
    <source>
        <dbReference type="ARBA" id="ARBA00022475"/>
    </source>
</evidence>
<dbReference type="Pfam" id="PF01644">
    <property type="entry name" value="Chitin_synth_1"/>
    <property type="match status" value="1"/>
</dbReference>
<evidence type="ECO:0000256" key="1">
    <source>
        <dbReference type="ARBA" id="ARBA00004651"/>
    </source>
</evidence>
<gene>
    <name evidence="10" type="ORF">GMARGA_LOCUS17751</name>
</gene>
<sequence length="265" mass="30210">MSSVINNVAYFCSKKESKSWENEDILSIMGCYHDGIVQTSKKVKAHLFEYTTQLMVDNNFNVQGKDNNIPPVQVMFCLKEKNAKKLNFHRWSFKAFAALLEPKICILLDVGTRPSQTSVYRLWKAFDRDHDVGGACGKIKVDLGHKCRNLLNPLIASQNFEYKISNILDKLSESVFGETTNNSGATKTGIFEANMYLAEDRILSFELSAKAETDIPDNVPEFISQRRRWLNRFFFTTFYSIAKFTHSTTSNPTTDPFNGHGDNLF</sequence>
<evidence type="ECO:0000256" key="2">
    <source>
        <dbReference type="ARBA" id="ARBA00012543"/>
    </source>
</evidence>
<accession>A0ABN7VEP7</accession>
<dbReference type="InterPro" id="IPR004835">
    <property type="entry name" value="Chitin_synth"/>
</dbReference>
<evidence type="ECO:0000256" key="4">
    <source>
        <dbReference type="ARBA" id="ARBA00022676"/>
    </source>
</evidence>
<evidence type="ECO:0000256" key="6">
    <source>
        <dbReference type="ARBA" id="ARBA00022692"/>
    </source>
</evidence>
<evidence type="ECO:0000256" key="5">
    <source>
        <dbReference type="ARBA" id="ARBA00022679"/>
    </source>
</evidence>
<proteinExistence type="inferred from homology"/>
<keyword evidence="11" id="KW-1185">Reference proteome</keyword>
<dbReference type="EC" id="2.4.1.16" evidence="2 9"/>
<keyword evidence="6" id="KW-0812">Transmembrane</keyword>
<comment type="function">
    <text evidence="9">Polymerizes chitin, a structural polymer of the cell wall and septum, by transferring the sugar moiety of UDP-GlcNAc to the non-reducing end of the growing chitin polymer.</text>
</comment>
<comment type="caution">
    <text evidence="10">The sequence shown here is derived from an EMBL/GenBank/DDBJ whole genome shotgun (WGS) entry which is preliminary data.</text>
</comment>
<organism evidence="10 11">
    <name type="scientific">Gigaspora margarita</name>
    <dbReference type="NCBI Taxonomy" id="4874"/>
    <lineage>
        <taxon>Eukaryota</taxon>
        <taxon>Fungi</taxon>
        <taxon>Fungi incertae sedis</taxon>
        <taxon>Mucoromycota</taxon>
        <taxon>Glomeromycotina</taxon>
        <taxon>Glomeromycetes</taxon>
        <taxon>Diversisporales</taxon>
        <taxon>Gigasporaceae</taxon>
        <taxon>Gigaspora</taxon>
    </lineage>
</organism>
<keyword evidence="5 9" id="KW-0808">Transferase</keyword>
<reference evidence="10 11" key="1">
    <citation type="submission" date="2021-06" db="EMBL/GenBank/DDBJ databases">
        <authorList>
            <person name="Kallberg Y."/>
            <person name="Tangrot J."/>
            <person name="Rosling A."/>
        </authorList>
    </citation>
    <scope>NUCLEOTIDE SEQUENCE [LARGE SCALE GENOMIC DNA]</scope>
    <source>
        <strain evidence="10 11">120-4 pot B 10/14</strain>
    </source>
</reference>
<evidence type="ECO:0000256" key="7">
    <source>
        <dbReference type="ARBA" id="ARBA00023136"/>
    </source>
</evidence>
<evidence type="ECO:0000256" key="8">
    <source>
        <dbReference type="ARBA" id="ARBA00023316"/>
    </source>
</evidence>
<comment type="subcellular location">
    <subcellularLocation>
        <location evidence="1 9">Cell membrane</location>
        <topology evidence="1 9">Multi-pass membrane protein</topology>
    </subcellularLocation>
</comment>
<evidence type="ECO:0000256" key="9">
    <source>
        <dbReference type="RuleBase" id="RU366040"/>
    </source>
</evidence>
<dbReference type="PANTHER" id="PTHR22914">
    <property type="entry name" value="CHITIN SYNTHASE"/>
    <property type="match status" value="1"/>
</dbReference>
<keyword evidence="8 9" id="KW-0961">Cell wall biogenesis/degradation</keyword>
<protein>
    <recommendedName>
        <fullName evidence="2 9">Chitin synthase</fullName>
        <ecNumber evidence="2 9">2.4.1.16</ecNumber>
    </recommendedName>
</protein>
<dbReference type="Proteomes" id="UP000789901">
    <property type="component" value="Unassembled WGS sequence"/>
</dbReference>
<name>A0ABN7VEP7_GIGMA</name>
<keyword evidence="7" id="KW-0472">Membrane</keyword>
<keyword evidence="4 9" id="KW-0328">Glycosyltransferase</keyword>